<comment type="catalytic activity">
    <reaction evidence="3 4">
        <text>N-[(R)-4-phosphopantothenoyl]-L-cysteine + H(+) = (R)-4'-phosphopantetheine + CO2</text>
        <dbReference type="Rhea" id="RHEA:16793"/>
        <dbReference type="ChEBI" id="CHEBI:15378"/>
        <dbReference type="ChEBI" id="CHEBI:16526"/>
        <dbReference type="ChEBI" id="CHEBI:59458"/>
        <dbReference type="ChEBI" id="CHEBI:61723"/>
        <dbReference type="EC" id="4.1.1.36"/>
    </reaction>
</comment>
<dbReference type="Pfam" id="PF04127">
    <property type="entry name" value="DFP"/>
    <property type="match status" value="1"/>
</dbReference>
<comment type="cofactor">
    <cofactor evidence="3">
        <name>Mg(2+)</name>
        <dbReference type="ChEBI" id="CHEBI:18420"/>
    </cofactor>
</comment>
<comment type="function">
    <text evidence="3">Catalyzes two sequential steps in the biosynthesis of coenzyme A. In the first step cysteine is conjugated to 4'-phosphopantothenate to form 4-phosphopantothenoylcysteine. In the second step the latter compound is decarboxylated to form 4'-phosphopantotheine.</text>
</comment>
<dbReference type="GO" id="GO:0004633">
    <property type="term" value="F:phosphopantothenoylcysteine decarboxylase activity"/>
    <property type="evidence" value="ECO:0007669"/>
    <property type="project" value="UniProtKB-UniRule"/>
</dbReference>
<feature type="region of interest" description="Phosphopantothenate--cysteine ligase" evidence="3">
    <location>
        <begin position="189"/>
        <end position="397"/>
    </location>
</feature>
<dbReference type="Gene3D" id="3.40.50.1950">
    <property type="entry name" value="Flavin prenyltransferase-like"/>
    <property type="match status" value="1"/>
</dbReference>
<evidence type="ECO:0000256" key="4">
    <source>
        <dbReference type="RuleBase" id="RU364078"/>
    </source>
</evidence>
<dbReference type="PANTHER" id="PTHR14359:SF6">
    <property type="entry name" value="PHOSPHOPANTOTHENOYLCYSTEINE DECARBOXYLASE"/>
    <property type="match status" value="1"/>
</dbReference>
<name>A0A833NSL3_UNCSA</name>
<feature type="binding site" evidence="3">
    <location>
        <position position="287"/>
    </location>
    <ligand>
        <name>CTP</name>
        <dbReference type="ChEBI" id="CHEBI:37563"/>
    </ligand>
</feature>
<keyword evidence="3 4" id="KW-0436">Ligase</keyword>
<evidence type="ECO:0000256" key="2">
    <source>
        <dbReference type="ARBA" id="ARBA00023239"/>
    </source>
</evidence>
<dbReference type="GO" id="GO:0046872">
    <property type="term" value="F:metal ion binding"/>
    <property type="evidence" value="ECO:0007669"/>
    <property type="project" value="UniProtKB-KW"/>
</dbReference>
<evidence type="ECO:0000256" key="1">
    <source>
        <dbReference type="ARBA" id="ARBA00022793"/>
    </source>
</evidence>
<dbReference type="GO" id="GO:0071513">
    <property type="term" value="C:phosphopantothenoylcysteine decarboxylase complex"/>
    <property type="evidence" value="ECO:0007669"/>
    <property type="project" value="TreeGrafter"/>
</dbReference>
<feature type="domain" description="DNA/pantothenate metabolism flavoprotein C-terminal" evidence="6">
    <location>
        <begin position="184"/>
        <end position="385"/>
    </location>
</feature>
<dbReference type="InterPro" id="IPR035929">
    <property type="entry name" value="CoaB-like_sf"/>
</dbReference>
<feature type="binding site" evidence="3">
    <location>
        <position position="277"/>
    </location>
    <ligand>
        <name>CTP</name>
        <dbReference type="ChEBI" id="CHEBI:37563"/>
    </ligand>
</feature>
<keyword evidence="3 4" id="KW-0288">FMN</keyword>
<keyword evidence="1 3" id="KW-0210">Decarboxylase</keyword>
<protein>
    <recommendedName>
        <fullName evidence="3">Coenzyme A biosynthesis bifunctional protein CoaBC</fullName>
    </recommendedName>
    <alternativeName>
        <fullName evidence="3">DNA/pantothenate metabolism flavoprotein</fullName>
    </alternativeName>
    <alternativeName>
        <fullName evidence="3">Phosphopantothenoylcysteine synthetase/decarboxylase</fullName>
        <shortName evidence="3">PPCS-PPCDC</shortName>
    </alternativeName>
    <domain>
        <recommendedName>
            <fullName evidence="3">Phosphopantothenoylcysteine decarboxylase</fullName>
            <shortName evidence="3">PPC decarboxylase</shortName>
            <shortName evidence="3">PPC-DC</shortName>
            <ecNumber evidence="3">4.1.1.36</ecNumber>
        </recommendedName>
        <alternativeName>
            <fullName evidence="3">CoaC</fullName>
        </alternativeName>
    </domain>
    <domain>
        <recommendedName>
            <fullName evidence="3">Phosphopantothenate--cysteine ligase</fullName>
            <ecNumber evidence="3">6.3.2.5</ecNumber>
        </recommendedName>
        <alternativeName>
            <fullName evidence="3">CoaB</fullName>
        </alternativeName>
        <alternativeName>
            <fullName evidence="3">Phosphopantothenoylcysteine synthetase</fullName>
            <shortName evidence="3">PPC synthetase</shortName>
            <shortName evidence="3">PPC-S</shortName>
        </alternativeName>
    </domain>
</protein>
<keyword evidence="2 3" id="KW-0456">Lyase</keyword>
<feature type="active site" description="Proton donor" evidence="3">
    <location>
        <position position="156"/>
    </location>
</feature>
<dbReference type="EC" id="6.3.2.5" evidence="3"/>
<evidence type="ECO:0000259" key="6">
    <source>
        <dbReference type="Pfam" id="PF04127"/>
    </source>
</evidence>
<dbReference type="PANTHER" id="PTHR14359">
    <property type="entry name" value="HOMO-OLIGOMERIC FLAVIN CONTAINING CYS DECARBOXYLASE FAMILY"/>
    <property type="match status" value="1"/>
</dbReference>
<dbReference type="UniPathway" id="UPA00241">
    <property type="reaction ID" value="UER00353"/>
</dbReference>
<dbReference type="InterPro" id="IPR007085">
    <property type="entry name" value="DNA/pantothenate-metab_flavo_C"/>
</dbReference>
<evidence type="ECO:0000313" key="8">
    <source>
        <dbReference type="Proteomes" id="UP000488506"/>
    </source>
</evidence>
<feature type="region of interest" description="Phosphopantothenoylcysteine decarboxylase" evidence="3">
    <location>
        <begin position="1"/>
        <end position="188"/>
    </location>
</feature>
<keyword evidence="3" id="KW-0460">Magnesium</keyword>
<dbReference type="InterPro" id="IPR003382">
    <property type="entry name" value="Flavoprotein"/>
</dbReference>
<gene>
    <name evidence="3" type="primary">coaBC</name>
    <name evidence="7" type="ORF">FD145_186</name>
</gene>
<dbReference type="GO" id="GO:0004632">
    <property type="term" value="F:phosphopantothenate--cysteine ligase activity"/>
    <property type="evidence" value="ECO:0007669"/>
    <property type="project" value="UniProtKB-UniRule"/>
</dbReference>
<dbReference type="GO" id="GO:0010181">
    <property type="term" value="F:FMN binding"/>
    <property type="evidence" value="ECO:0007669"/>
    <property type="project" value="UniProtKB-UniRule"/>
</dbReference>
<comment type="cofactor">
    <cofactor evidence="3">
        <name>FMN</name>
        <dbReference type="ChEBI" id="CHEBI:58210"/>
    </cofactor>
    <text evidence="3">Binds 1 FMN per subunit.</text>
</comment>
<comment type="similarity">
    <text evidence="3 4">In the C-terminal section; belongs to the PPC synthetase family.</text>
</comment>
<dbReference type="GO" id="GO:0015937">
    <property type="term" value="P:coenzyme A biosynthetic process"/>
    <property type="evidence" value="ECO:0007669"/>
    <property type="project" value="UniProtKB-UniRule"/>
</dbReference>
<keyword evidence="3" id="KW-0511">Multifunctional enzyme</keyword>
<dbReference type="Gene3D" id="3.40.50.10300">
    <property type="entry name" value="CoaB-like"/>
    <property type="match status" value="1"/>
</dbReference>
<comment type="caution">
    <text evidence="3">Lacks conserved residue(s) required for the propagation of feature annotation.</text>
</comment>
<comment type="pathway">
    <text evidence="3 4">Cofactor biosynthesis; coenzyme A biosynthesis; CoA from (R)-pantothenate: step 2/5.</text>
</comment>
<dbReference type="Pfam" id="PF02441">
    <property type="entry name" value="Flavoprotein"/>
    <property type="match status" value="1"/>
</dbReference>
<accession>A0A833NSL3</accession>
<comment type="caution">
    <text evidence="7">The sequence shown here is derived from an EMBL/GenBank/DDBJ whole genome shotgun (WGS) entry which is preliminary data.</text>
</comment>
<dbReference type="InterPro" id="IPR005252">
    <property type="entry name" value="CoaBC"/>
</dbReference>
<dbReference type="Proteomes" id="UP000488506">
    <property type="component" value="Unassembled WGS sequence"/>
</dbReference>
<dbReference type="HAMAP" id="MF_02225">
    <property type="entry name" value="CoaBC"/>
    <property type="match status" value="1"/>
</dbReference>
<organism evidence="7 8">
    <name type="scientific">Candidatus Saganbacteria bacterium</name>
    <dbReference type="NCBI Taxonomy" id="2575572"/>
    <lineage>
        <taxon>Bacteria</taxon>
        <taxon>Bacillati</taxon>
        <taxon>Saganbacteria</taxon>
    </lineage>
</organism>
<sequence length="397" mass="43185">MLKGKTVLLGVSGGIAAYKTCTLVSHLKDRGANVYVIMTKEAVKLVSPHIFRSLSGNPTIIDLFDYRHITLPHIALSEMADILVIAPCTANVIGKIAQGIADDALTTVVLASTAKKLVAPAMNCNMWRNTVVQENVEKLKEMRFEFVGPEIGKLACGDIDIGRMSEPNSIIEKINEILSPTQDLRGLSILITAGGTREQIDPVRFISNRSSGKMGYTLAEAAVSRGAEVTLISGPCSLTPPEGVKTIMVESAQEMHDEVAVHREGKKAIIMAAAVADYRPSITFWQKLKKDSNNFTLELSKTSDILAELGRNKNGTFLVGFAAESNDHISNAKEKLEKKNLDIIVANDISAFEQDDSEATIINKSGKIETLTKFSKKEIAHRINVKAAERPLKLSTE</sequence>
<dbReference type="NCBIfam" id="TIGR00521">
    <property type="entry name" value="coaBC_dfp"/>
    <property type="match status" value="1"/>
</dbReference>
<evidence type="ECO:0000313" key="7">
    <source>
        <dbReference type="EMBL" id="KAF0135048.1"/>
    </source>
</evidence>
<comment type="pathway">
    <text evidence="3 4">Cofactor biosynthesis; coenzyme A biosynthesis; CoA from (R)-pantothenate: step 3/5.</text>
</comment>
<feature type="binding site" evidence="3">
    <location>
        <position position="339"/>
    </location>
    <ligand>
        <name>CTP</name>
        <dbReference type="ChEBI" id="CHEBI:37563"/>
    </ligand>
</feature>
<dbReference type="SUPFAM" id="SSF102645">
    <property type="entry name" value="CoaB-like"/>
    <property type="match status" value="1"/>
</dbReference>
<dbReference type="SUPFAM" id="SSF52507">
    <property type="entry name" value="Homo-oligomeric flavin-containing Cys decarboxylases, HFCD"/>
    <property type="match status" value="1"/>
</dbReference>
<dbReference type="GO" id="GO:0015941">
    <property type="term" value="P:pantothenate catabolic process"/>
    <property type="evidence" value="ECO:0007669"/>
    <property type="project" value="InterPro"/>
</dbReference>
<evidence type="ECO:0000259" key="5">
    <source>
        <dbReference type="Pfam" id="PF02441"/>
    </source>
</evidence>
<keyword evidence="3 4" id="KW-0285">Flavoprotein</keyword>
<feature type="binding site" evidence="3">
    <location>
        <position position="335"/>
    </location>
    <ligand>
        <name>CTP</name>
        <dbReference type="ChEBI" id="CHEBI:37563"/>
    </ligand>
</feature>
<feature type="domain" description="Flavoprotein" evidence="5">
    <location>
        <begin position="5"/>
        <end position="176"/>
    </location>
</feature>
<reference evidence="7 8" key="1">
    <citation type="submission" date="2019-12" db="EMBL/GenBank/DDBJ databases">
        <authorList>
            <person name="Wolfe R."/>
            <person name="Danczak R."/>
            <person name="Wilkins M."/>
        </authorList>
    </citation>
    <scope>NUCLEOTIDE SEQUENCE [LARGE SCALE GENOMIC DNA]</scope>
    <source>
        <strain evidence="7">X2_MaxBin.013</strain>
    </source>
</reference>
<keyword evidence="3" id="KW-0479">Metal-binding</keyword>
<evidence type="ECO:0000256" key="3">
    <source>
        <dbReference type="HAMAP-Rule" id="MF_02225"/>
    </source>
</evidence>
<dbReference type="AlphaFoldDB" id="A0A833NSL3"/>
<comment type="catalytic activity">
    <reaction evidence="3 4">
        <text>(R)-4'-phosphopantothenate + L-cysteine + CTP = N-[(R)-4-phosphopantothenoyl]-L-cysteine + CMP + diphosphate + H(+)</text>
        <dbReference type="Rhea" id="RHEA:19397"/>
        <dbReference type="ChEBI" id="CHEBI:10986"/>
        <dbReference type="ChEBI" id="CHEBI:15378"/>
        <dbReference type="ChEBI" id="CHEBI:33019"/>
        <dbReference type="ChEBI" id="CHEBI:35235"/>
        <dbReference type="ChEBI" id="CHEBI:37563"/>
        <dbReference type="ChEBI" id="CHEBI:59458"/>
        <dbReference type="ChEBI" id="CHEBI:60377"/>
        <dbReference type="EC" id="6.3.2.5"/>
    </reaction>
</comment>
<comment type="similarity">
    <text evidence="3 4">In the N-terminal section; belongs to the HFCD (homo-oligomeric flavin containing Cys decarboxylase) superfamily.</text>
</comment>
<proteinExistence type="inferred from homology"/>
<dbReference type="InterPro" id="IPR036551">
    <property type="entry name" value="Flavin_trans-like"/>
</dbReference>
<dbReference type="EMBL" id="WPAF01000002">
    <property type="protein sequence ID" value="KAF0135048.1"/>
    <property type="molecule type" value="Genomic_DNA"/>
</dbReference>
<feature type="binding site" evidence="3">
    <location>
        <position position="321"/>
    </location>
    <ligand>
        <name>CTP</name>
        <dbReference type="ChEBI" id="CHEBI:37563"/>
    </ligand>
</feature>
<comment type="function">
    <text evidence="4">Catalyzes two steps in the biosynthesis of coenzyme A. In the first step cysteine is conjugated to 4'-phosphopantothenate to form 4-phosphopantothenoylcysteine, in the latter compound is decarboxylated to form 4'-phosphopantotheine.</text>
</comment>
<dbReference type="EC" id="4.1.1.36" evidence="3"/>